<dbReference type="Pfam" id="PF13672">
    <property type="entry name" value="PP2C_2"/>
    <property type="match status" value="1"/>
</dbReference>
<proteinExistence type="predicted"/>
<dbReference type="InterPro" id="IPR001932">
    <property type="entry name" value="PPM-type_phosphatase-like_dom"/>
</dbReference>
<evidence type="ECO:0000259" key="1">
    <source>
        <dbReference type="Pfam" id="PF13672"/>
    </source>
</evidence>
<dbReference type="AlphaFoldDB" id="A0A2W2AVA2"/>
<evidence type="ECO:0000313" key="3">
    <source>
        <dbReference type="Proteomes" id="UP000248745"/>
    </source>
</evidence>
<dbReference type="Proteomes" id="UP000248745">
    <property type="component" value="Unassembled WGS sequence"/>
</dbReference>
<feature type="domain" description="PPM-type phosphatase" evidence="1">
    <location>
        <begin position="11"/>
        <end position="232"/>
    </location>
</feature>
<evidence type="ECO:0000313" key="2">
    <source>
        <dbReference type="EMBL" id="PZF71874.1"/>
    </source>
</evidence>
<protein>
    <recommendedName>
        <fullName evidence="1">PPM-type phosphatase domain-containing protein</fullName>
    </recommendedName>
</protein>
<dbReference type="InterPro" id="IPR036457">
    <property type="entry name" value="PPM-type-like_dom_sf"/>
</dbReference>
<comment type="caution">
    <text evidence="2">The sequence shown here is derived from an EMBL/GenBank/DDBJ whole genome shotgun (WGS) entry which is preliminary data.</text>
</comment>
<keyword evidence="3" id="KW-1185">Reference proteome</keyword>
<gene>
    <name evidence="2" type="ORF">DN068_17620</name>
</gene>
<reference evidence="2 3" key="1">
    <citation type="submission" date="2018-06" db="EMBL/GenBank/DDBJ databases">
        <title>Mucibacter soli gen. nov., sp. nov., a new member of the family Chitinophagaceae producing mucin.</title>
        <authorList>
            <person name="Kim M.-K."/>
            <person name="Park S."/>
            <person name="Kim T.-S."/>
            <person name="Joung Y."/>
            <person name="Han J.-H."/>
            <person name="Kim S.B."/>
        </authorList>
    </citation>
    <scope>NUCLEOTIDE SEQUENCE [LARGE SCALE GENOMIC DNA]</scope>
    <source>
        <strain evidence="2 3">R1-15</strain>
    </source>
</reference>
<accession>A0A2W2AVA2</accession>
<organism evidence="2 3">
    <name type="scientific">Taibaiella soli</name>
    <dbReference type="NCBI Taxonomy" id="1649169"/>
    <lineage>
        <taxon>Bacteria</taxon>
        <taxon>Pseudomonadati</taxon>
        <taxon>Bacteroidota</taxon>
        <taxon>Chitinophagia</taxon>
        <taxon>Chitinophagales</taxon>
        <taxon>Chitinophagaceae</taxon>
        <taxon>Taibaiella</taxon>
    </lineage>
</organism>
<dbReference type="SUPFAM" id="SSF81606">
    <property type="entry name" value="PP2C-like"/>
    <property type="match status" value="1"/>
</dbReference>
<name>A0A2W2AVA2_9BACT</name>
<sequence>MRWKAIGQSVIGSSHIASGKNCEDALYHSIVELNNGDQALICFVSDGAGSAKYAAKASAVTVQLAVELAIESVRNNMALNDSILLQIAESTYDHLYQLSKENREPKNEFSCTLLGCILLPNQAGFMQIGDGAIVRNDGSNHFTHIFWPHNGEYQNTTSFLIDNPLFPSLKTKIIDETIEEVALFTDGLQMLTLINETETVHQPFFNHLFPSLRKVTEESHISILNKKLSDYLSGHGITSRTDDDKTLFLATKLK</sequence>
<dbReference type="Gene3D" id="3.60.40.10">
    <property type="entry name" value="PPM-type phosphatase domain"/>
    <property type="match status" value="1"/>
</dbReference>
<dbReference type="RefSeq" id="WP_111000245.1">
    <property type="nucleotide sequence ID" value="NZ_QKTW01000022.1"/>
</dbReference>
<dbReference type="OrthoDB" id="9805674at2"/>
<dbReference type="EMBL" id="QKTW01000022">
    <property type="protein sequence ID" value="PZF71874.1"/>
    <property type="molecule type" value="Genomic_DNA"/>
</dbReference>